<dbReference type="EMBL" id="BPLQ01013126">
    <property type="protein sequence ID" value="GIY69925.1"/>
    <property type="molecule type" value="Genomic_DNA"/>
</dbReference>
<protein>
    <submittedName>
        <fullName evidence="2">Uncharacterized protein</fullName>
    </submittedName>
</protein>
<evidence type="ECO:0000313" key="2">
    <source>
        <dbReference type="EMBL" id="GIY69925.1"/>
    </source>
</evidence>
<keyword evidence="1" id="KW-1133">Transmembrane helix</keyword>
<keyword evidence="3" id="KW-1185">Reference proteome</keyword>
<name>A0AAV4VHZ7_9ARAC</name>
<keyword evidence="1" id="KW-0472">Membrane</keyword>
<accession>A0AAV4VHZ7</accession>
<comment type="caution">
    <text evidence="2">The sequence shown here is derived from an EMBL/GenBank/DDBJ whole genome shotgun (WGS) entry which is preliminary data.</text>
</comment>
<sequence>MSLPPTGRIVIIHDQLCWINELLYLWGTLFASYSSLTIWIMELEKKFTRTFLQSPGVFDVDRFWYEVSEHHGFLFFNDIIDTIGNSLLLQCLGLKVICTAYSNKWFT</sequence>
<evidence type="ECO:0000313" key="3">
    <source>
        <dbReference type="Proteomes" id="UP001054837"/>
    </source>
</evidence>
<keyword evidence="1" id="KW-0812">Transmembrane</keyword>
<evidence type="ECO:0000256" key="1">
    <source>
        <dbReference type="SAM" id="Phobius"/>
    </source>
</evidence>
<proteinExistence type="predicted"/>
<gene>
    <name evidence="2" type="ORF">CDAR_203511</name>
</gene>
<organism evidence="2 3">
    <name type="scientific">Caerostris darwini</name>
    <dbReference type="NCBI Taxonomy" id="1538125"/>
    <lineage>
        <taxon>Eukaryota</taxon>
        <taxon>Metazoa</taxon>
        <taxon>Ecdysozoa</taxon>
        <taxon>Arthropoda</taxon>
        <taxon>Chelicerata</taxon>
        <taxon>Arachnida</taxon>
        <taxon>Araneae</taxon>
        <taxon>Araneomorphae</taxon>
        <taxon>Entelegynae</taxon>
        <taxon>Araneoidea</taxon>
        <taxon>Araneidae</taxon>
        <taxon>Caerostris</taxon>
    </lineage>
</organism>
<feature type="transmembrane region" description="Helical" evidence="1">
    <location>
        <begin position="23"/>
        <end position="41"/>
    </location>
</feature>
<dbReference type="Proteomes" id="UP001054837">
    <property type="component" value="Unassembled WGS sequence"/>
</dbReference>
<reference evidence="2 3" key="1">
    <citation type="submission" date="2021-06" db="EMBL/GenBank/DDBJ databases">
        <title>Caerostris darwini draft genome.</title>
        <authorList>
            <person name="Kono N."/>
            <person name="Arakawa K."/>
        </authorList>
    </citation>
    <scope>NUCLEOTIDE SEQUENCE [LARGE SCALE GENOMIC DNA]</scope>
</reference>
<dbReference type="AlphaFoldDB" id="A0AAV4VHZ7"/>